<gene>
    <name evidence="5" type="primary">rplS</name>
    <name evidence="8" type="ORF">AA314_05052</name>
    <name evidence="9" type="ORF">ATI61_115109</name>
</gene>
<dbReference type="NCBIfam" id="TIGR01024">
    <property type="entry name" value="rplS_bact"/>
    <property type="match status" value="1"/>
</dbReference>
<evidence type="ECO:0000256" key="4">
    <source>
        <dbReference type="ARBA" id="ARBA00035171"/>
    </source>
</evidence>
<dbReference type="SUPFAM" id="SSF50104">
    <property type="entry name" value="Translation proteins SH3-like domain"/>
    <property type="match status" value="1"/>
</dbReference>
<dbReference type="EMBL" id="QUMU01000015">
    <property type="protein sequence ID" value="REG24067.1"/>
    <property type="molecule type" value="Genomic_DNA"/>
</dbReference>
<feature type="region of interest" description="Disordered" evidence="7">
    <location>
        <begin position="125"/>
        <end position="144"/>
    </location>
</feature>
<dbReference type="HAMAP" id="MF_00402">
    <property type="entry name" value="Ribosomal_bL19"/>
    <property type="match status" value="1"/>
</dbReference>
<evidence type="ECO:0000313" key="9">
    <source>
        <dbReference type="EMBL" id="REG24067.1"/>
    </source>
</evidence>
<protein>
    <recommendedName>
        <fullName evidence="4 5">Large ribosomal subunit protein bL19</fullName>
    </recommendedName>
</protein>
<evidence type="ECO:0000256" key="7">
    <source>
        <dbReference type="SAM" id="MobiDB-lite"/>
    </source>
</evidence>
<dbReference type="PRINTS" id="PR00061">
    <property type="entry name" value="RIBOSOMALL19"/>
</dbReference>
<dbReference type="KEGG" id="age:AA314_05052"/>
<dbReference type="EMBL" id="CP011509">
    <property type="protein sequence ID" value="AKJ03426.1"/>
    <property type="molecule type" value="Genomic_DNA"/>
</dbReference>
<dbReference type="Proteomes" id="UP000035579">
    <property type="component" value="Chromosome"/>
</dbReference>
<evidence type="ECO:0000256" key="1">
    <source>
        <dbReference type="ARBA" id="ARBA00005781"/>
    </source>
</evidence>
<proteinExistence type="inferred from homology"/>
<evidence type="ECO:0000256" key="5">
    <source>
        <dbReference type="HAMAP-Rule" id="MF_00402"/>
    </source>
</evidence>
<name>A0AAC8QAA8_9BACT</name>
<dbReference type="InterPro" id="IPR008991">
    <property type="entry name" value="Translation_prot_SH3-like_sf"/>
</dbReference>
<accession>A0AAC8QAA8</accession>
<dbReference type="Gene3D" id="2.30.30.790">
    <property type="match status" value="1"/>
</dbReference>
<reference evidence="8 10" key="1">
    <citation type="submission" date="2015-05" db="EMBL/GenBank/DDBJ databases">
        <title>Genome assembly of Archangium gephyra DSM 2261.</title>
        <authorList>
            <person name="Sharma G."/>
            <person name="Subramanian S."/>
        </authorList>
    </citation>
    <scope>NUCLEOTIDE SEQUENCE [LARGE SCALE GENOMIC DNA]</scope>
    <source>
        <strain evidence="8 10">DSM 2261</strain>
    </source>
</reference>
<evidence type="ECO:0000313" key="11">
    <source>
        <dbReference type="Proteomes" id="UP000256345"/>
    </source>
</evidence>
<sequence length="144" mass="16287">MRRSAIEYVEAKNLRKDVTEFRTGDSVRVHWKVKEGDKERVQAFEGVVIRKKKGHNRSTFTVRKVSFGVGVERIFPMHSPRYEKIEVLSRGNVSRNRLFYLRALKGKASRVETMEDAEMRRAAAVSHAAASHASGKTTAKGPTA</sequence>
<evidence type="ECO:0000256" key="2">
    <source>
        <dbReference type="ARBA" id="ARBA00022980"/>
    </source>
</evidence>
<dbReference type="Proteomes" id="UP000256345">
    <property type="component" value="Unassembled WGS sequence"/>
</dbReference>
<dbReference type="InterPro" id="IPR038657">
    <property type="entry name" value="Ribosomal_bL19_sf"/>
</dbReference>
<feature type="compositionally biased region" description="Low complexity" evidence="7">
    <location>
        <begin position="125"/>
        <end position="134"/>
    </location>
</feature>
<dbReference type="RefSeq" id="WP_047857493.1">
    <property type="nucleotide sequence ID" value="NZ_CP011509.1"/>
</dbReference>
<dbReference type="Pfam" id="PF01245">
    <property type="entry name" value="Ribosomal_L19"/>
    <property type="match status" value="1"/>
</dbReference>
<dbReference type="GO" id="GO:0022625">
    <property type="term" value="C:cytosolic large ribosomal subunit"/>
    <property type="evidence" value="ECO:0007669"/>
    <property type="project" value="TreeGrafter"/>
</dbReference>
<reference evidence="9 11" key="2">
    <citation type="submission" date="2018-08" db="EMBL/GenBank/DDBJ databases">
        <title>Genomic Encyclopedia of Archaeal and Bacterial Type Strains, Phase II (KMG-II): from individual species to whole genera.</title>
        <authorList>
            <person name="Goeker M."/>
        </authorList>
    </citation>
    <scope>NUCLEOTIDE SEQUENCE [LARGE SCALE GENOMIC DNA]</scope>
    <source>
        <strain evidence="9 11">DSM 2261</strain>
    </source>
</reference>
<keyword evidence="2 5" id="KW-0689">Ribosomal protein</keyword>
<dbReference type="AlphaFoldDB" id="A0AAC8QAA8"/>
<keyword evidence="3 5" id="KW-0687">Ribonucleoprotein</keyword>
<evidence type="ECO:0000256" key="3">
    <source>
        <dbReference type="ARBA" id="ARBA00023274"/>
    </source>
</evidence>
<evidence type="ECO:0000256" key="6">
    <source>
        <dbReference type="RuleBase" id="RU000559"/>
    </source>
</evidence>
<dbReference type="InterPro" id="IPR001857">
    <property type="entry name" value="Ribosomal_bL19"/>
</dbReference>
<keyword evidence="11" id="KW-1185">Reference proteome</keyword>
<dbReference type="PANTHER" id="PTHR15680">
    <property type="entry name" value="RIBOSOMAL PROTEIN L19"/>
    <property type="match status" value="1"/>
</dbReference>
<organism evidence="8 10">
    <name type="scientific">Archangium gephyra</name>
    <dbReference type="NCBI Taxonomy" id="48"/>
    <lineage>
        <taxon>Bacteria</taxon>
        <taxon>Pseudomonadati</taxon>
        <taxon>Myxococcota</taxon>
        <taxon>Myxococcia</taxon>
        <taxon>Myxococcales</taxon>
        <taxon>Cystobacterineae</taxon>
        <taxon>Archangiaceae</taxon>
        <taxon>Archangium</taxon>
    </lineage>
</organism>
<dbReference type="GO" id="GO:0006412">
    <property type="term" value="P:translation"/>
    <property type="evidence" value="ECO:0007669"/>
    <property type="project" value="UniProtKB-UniRule"/>
</dbReference>
<comment type="similarity">
    <text evidence="1 5 6">Belongs to the bacterial ribosomal protein bL19 family.</text>
</comment>
<evidence type="ECO:0000313" key="8">
    <source>
        <dbReference type="EMBL" id="AKJ03426.1"/>
    </source>
</evidence>
<evidence type="ECO:0000313" key="10">
    <source>
        <dbReference type="Proteomes" id="UP000035579"/>
    </source>
</evidence>
<dbReference type="PANTHER" id="PTHR15680:SF9">
    <property type="entry name" value="LARGE RIBOSOMAL SUBUNIT PROTEIN BL19M"/>
    <property type="match status" value="1"/>
</dbReference>
<dbReference type="PIRSF" id="PIRSF002191">
    <property type="entry name" value="Ribosomal_L19"/>
    <property type="match status" value="1"/>
</dbReference>
<comment type="function">
    <text evidence="5 6">This protein is located at the 30S-50S ribosomal subunit interface and may play a role in the structure and function of the aminoacyl-tRNA binding site.</text>
</comment>
<dbReference type="GO" id="GO:0003735">
    <property type="term" value="F:structural constituent of ribosome"/>
    <property type="evidence" value="ECO:0007669"/>
    <property type="project" value="InterPro"/>
</dbReference>